<dbReference type="Gene3D" id="2.40.170.20">
    <property type="entry name" value="TonB-dependent receptor, beta-barrel domain"/>
    <property type="match status" value="1"/>
</dbReference>
<evidence type="ECO:0000256" key="9">
    <source>
        <dbReference type="ARBA" id="ARBA00023077"/>
    </source>
</evidence>
<evidence type="ECO:0000256" key="14">
    <source>
        <dbReference type="SAM" id="MobiDB-lite"/>
    </source>
</evidence>
<dbReference type="SMART" id="SM00965">
    <property type="entry name" value="STN"/>
    <property type="match status" value="1"/>
</dbReference>
<gene>
    <name evidence="16" type="ORF">BC643_0966</name>
</gene>
<dbReference type="InterPro" id="IPR036942">
    <property type="entry name" value="Beta-barrel_TonB_sf"/>
</dbReference>
<evidence type="ECO:0000259" key="15">
    <source>
        <dbReference type="SMART" id="SM00965"/>
    </source>
</evidence>
<dbReference type="SUPFAM" id="SSF49464">
    <property type="entry name" value="Carboxypeptidase regulatory domain-like"/>
    <property type="match status" value="1"/>
</dbReference>
<dbReference type="PANTHER" id="PTHR32552:SF89">
    <property type="entry name" value="CATECHOLATE SIDEROPHORE RECEPTOR FIU"/>
    <property type="match status" value="1"/>
</dbReference>
<comment type="subcellular location">
    <subcellularLocation>
        <location evidence="1 12">Cell outer membrane</location>
        <topology evidence="1 12">Multi-pass membrane protein</topology>
    </subcellularLocation>
</comment>
<keyword evidence="7" id="KW-0408">Iron</keyword>
<keyword evidence="2 12" id="KW-0813">Transport</keyword>
<dbReference type="Pfam" id="PF07715">
    <property type="entry name" value="Plug"/>
    <property type="match status" value="1"/>
</dbReference>
<dbReference type="Gene3D" id="2.170.130.10">
    <property type="entry name" value="TonB-dependent receptor, plug domain"/>
    <property type="match status" value="1"/>
</dbReference>
<evidence type="ECO:0000256" key="4">
    <source>
        <dbReference type="ARBA" id="ARBA00022496"/>
    </source>
</evidence>
<name>A0A419W5A9_9BACT</name>
<dbReference type="PROSITE" id="PS52016">
    <property type="entry name" value="TONB_DEPENDENT_REC_3"/>
    <property type="match status" value="1"/>
</dbReference>
<dbReference type="OrthoDB" id="9782587at2"/>
<evidence type="ECO:0000256" key="12">
    <source>
        <dbReference type="PROSITE-ProRule" id="PRU01360"/>
    </source>
</evidence>
<dbReference type="InterPro" id="IPR000531">
    <property type="entry name" value="Beta-barrel_TonB"/>
</dbReference>
<dbReference type="GO" id="GO:0015344">
    <property type="term" value="F:siderophore uptake transmembrane transporter activity"/>
    <property type="evidence" value="ECO:0007669"/>
    <property type="project" value="TreeGrafter"/>
</dbReference>
<sequence length="1064" mass="117827">MKKNRTGKYFSGRGMSEILLKMKLLTLFVLISLVSSAASSYSQQTKFSFKLNKVTVGEVFQEIEQNSEFILLYNENQLDVNRQVSVIVENGNIEAVLEQALEGSGTTYKIYDRQIVIKPKDSPEPSVVPAEQKKEKEISGTVHDDKGNPVPGATVIVKGTTIGTITDPDGYFALDVPIDAQVLSISFVGFESQDIIIGTQTSFQVVLKESTQGVDEVVVTGVFDPRSRMEASVAITAIKSQQIEQLAVTSAGDLLKNVPGVFVNTSLGEIRNTVYSRGVSVGSNDGESGYYYVSMQEDGLPVTNATFGNYGPDYYLRPDATLGRLEAVRGGTASILGNNAPGGIFNYVSKTGGEKFEGEVRAKYGLEGNGRNPYYRADFDLGGSLDPEKTLRYNIGGFYRRADGARYPGYPMNEGGQIKANLLKNYTTGRIKFYAKYLNDKNAWFEFLPSVDFDNPRLADGVKQYYSVLIPPVTADFRVNQTDKIVHFDSRDKIHSIDKSFGMNWEQNFGEGWKIDNKMRYSMKSSVWNTTAVAYPIAVDNLIFHAIAGTLGHFGTYTFNDLKTGNLLGKVLQSPNIIDGNFAGFNFTMLDSNFPGESIQANSLLMNPVVYLENEMDEYIDQLTISKKLNNMSFTAGMFYAHSKLDQLSGFGAAESFSQMTSPRPSQTEITLEGFDGQTYYVTNPDGIIGGTGASAPFDYIAATQSQTAFFFGHNWEITEGLNLDWGIRYERIAIKGENQWAAETAVDDGGNDGNIYTLYDNYESDIAEVYSYDNQVVNTFSFSAGVNYKFTDVSAVYGRYSQGEKAPDLSIFVAIDNQFALDNLDPQSQKIQQLEVGYKMNGRKHNLFVTPFLSFLSNVPQQTVASEDGSVDGMYSLPTLYNEYRTFGVEIESIYDFTDRFSVRTVATFQDAVATKFQTWDVGDNGSGDDVIIDFSGNKTDNSAHAIIRISPSYNTDKMFVSADFSYLGKRAANVANVFDLPSYNQTNLNFGYNFTSKWQIQLNINNVFNQNGVMGWSAPGGFPSSLDRQGFTQEDLDANPDAVYSTLSLPPRAYFVTLSYKF</sequence>
<protein>
    <submittedName>
        <fullName evidence="16">TonB-dependent receptor-like protein</fullName>
    </submittedName>
</protein>
<dbReference type="InterPro" id="IPR037066">
    <property type="entry name" value="Plug_dom_sf"/>
</dbReference>
<keyword evidence="10 12" id="KW-0472">Membrane</keyword>
<evidence type="ECO:0000256" key="6">
    <source>
        <dbReference type="ARBA" id="ARBA00022729"/>
    </source>
</evidence>
<evidence type="ECO:0000256" key="10">
    <source>
        <dbReference type="ARBA" id="ARBA00023136"/>
    </source>
</evidence>
<comment type="similarity">
    <text evidence="12 13">Belongs to the TonB-dependent receptor family.</text>
</comment>
<keyword evidence="17" id="KW-1185">Reference proteome</keyword>
<dbReference type="InterPro" id="IPR039426">
    <property type="entry name" value="TonB-dep_rcpt-like"/>
</dbReference>
<evidence type="ECO:0000256" key="2">
    <source>
        <dbReference type="ARBA" id="ARBA00022448"/>
    </source>
</evidence>
<dbReference type="Pfam" id="PF00593">
    <property type="entry name" value="TonB_dep_Rec_b-barrel"/>
    <property type="match status" value="1"/>
</dbReference>
<keyword evidence="5 12" id="KW-0812">Transmembrane</keyword>
<evidence type="ECO:0000256" key="3">
    <source>
        <dbReference type="ARBA" id="ARBA00022452"/>
    </source>
</evidence>
<comment type="caution">
    <text evidence="16">The sequence shown here is derived from an EMBL/GenBank/DDBJ whole genome shotgun (WGS) entry which is preliminary data.</text>
</comment>
<evidence type="ECO:0000256" key="13">
    <source>
        <dbReference type="RuleBase" id="RU003357"/>
    </source>
</evidence>
<dbReference type="InterPro" id="IPR012910">
    <property type="entry name" value="Plug_dom"/>
</dbReference>
<dbReference type="InterPro" id="IPR011662">
    <property type="entry name" value="Secretin/TonB_short_N"/>
</dbReference>
<keyword evidence="11 12" id="KW-0998">Cell outer membrane</keyword>
<keyword evidence="16" id="KW-0675">Receptor</keyword>
<feature type="domain" description="Secretin/TonB short N-terminal" evidence="15">
    <location>
        <begin position="69"/>
        <end position="120"/>
    </location>
</feature>
<keyword evidence="3 12" id="KW-1134">Transmembrane beta strand</keyword>
<dbReference type="RefSeq" id="WP_120272016.1">
    <property type="nucleotide sequence ID" value="NZ_RAPN01000001.1"/>
</dbReference>
<evidence type="ECO:0000313" key="17">
    <source>
        <dbReference type="Proteomes" id="UP000283387"/>
    </source>
</evidence>
<dbReference type="SUPFAM" id="SSF56935">
    <property type="entry name" value="Porins"/>
    <property type="match status" value="1"/>
</dbReference>
<dbReference type="Pfam" id="PF07660">
    <property type="entry name" value="STN"/>
    <property type="match status" value="1"/>
</dbReference>
<evidence type="ECO:0000313" key="16">
    <source>
        <dbReference type="EMBL" id="RKD90625.1"/>
    </source>
</evidence>
<evidence type="ECO:0000256" key="8">
    <source>
        <dbReference type="ARBA" id="ARBA00023065"/>
    </source>
</evidence>
<accession>A0A419W5A9</accession>
<feature type="compositionally biased region" description="Basic and acidic residues" evidence="14">
    <location>
        <begin position="131"/>
        <end position="145"/>
    </location>
</feature>
<reference evidence="16 17" key="1">
    <citation type="submission" date="2018-09" db="EMBL/GenBank/DDBJ databases">
        <title>Genomic Encyclopedia of Archaeal and Bacterial Type Strains, Phase II (KMG-II): from individual species to whole genera.</title>
        <authorList>
            <person name="Goeker M."/>
        </authorList>
    </citation>
    <scope>NUCLEOTIDE SEQUENCE [LARGE SCALE GENOMIC DNA]</scope>
    <source>
        <strain evidence="16 17">DSM 27148</strain>
    </source>
</reference>
<organism evidence="16 17">
    <name type="scientific">Mangrovibacterium diazotrophicum</name>
    <dbReference type="NCBI Taxonomy" id="1261403"/>
    <lineage>
        <taxon>Bacteria</taxon>
        <taxon>Pseudomonadati</taxon>
        <taxon>Bacteroidota</taxon>
        <taxon>Bacteroidia</taxon>
        <taxon>Marinilabiliales</taxon>
        <taxon>Prolixibacteraceae</taxon>
        <taxon>Mangrovibacterium</taxon>
    </lineage>
</organism>
<dbReference type="PANTHER" id="PTHR32552">
    <property type="entry name" value="FERRICHROME IRON RECEPTOR-RELATED"/>
    <property type="match status" value="1"/>
</dbReference>
<dbReference type="EMBL" id="RAPN01000001">
    <property type="protein sequence ID" value="RKD90625.1"/>
    <property type="molecule type" value="Genomic_DNA"/>
</dbReference>
<evidence type="ECO:0000256" key="11">
    <source>
        <dbReference type="ARBA" id="ARBA00023237"/>
    </source>
</evidence>
<dbReference type="GO" id="GO:0009279">
    <property type="term" value="C:cell outer membrane"/>
    <property type="evidence" value="ECO:0007669"/>
    <property type="project" value="UniProtKB-SubCell"/>
</dbReference>
<feature type="region of interest" description="Disordered" evidence="14">
    <location>
        <begin position="122"/>
        <end position="145"/>
    </location>
</feature>
<dbReference type="Proteomes" id="UP000283387">
    <property type="component" value="Unassembled WGS sequence"/>
</dbReference>
<dbReference type="Gene3D" id="2.60.40.1120">
    <property type="entry name" value="Carboxypeptidase-like, regulatory domain"/>
    <property type="match status" value="1"/>
</dbReference>
<dbReference type="Pfam" id="PF13715">
    <property type="entry name" value="CarbopepD_reg_2"/>
    <property type="match status" value="1"/>
</dbReference>
<keyword evidence="9 13" id="KW-0798">TonB box</keyword>
<evidence type="ECO:0000256" key="5">
    <source>
        <dbReference type="ARBA" id="ARBA00022692"/>
    </source>
</evidence>
<keyword evidence="4" id="KW-0410">Iron transport</keyword>
<dbReference type="InterPro" id="IPR008969">
    <property type="entry name" value="CarboxyPept-like_regulatory"/>
</dbReference>
<dbReference type="AlphaFoldDB" id="A0A419W5A9"/>
<proteinExistence type="inferred from homology"/>
<evidence type="ECO:0000256" key="7">
    <source>
        <dbReference type="ARBA" id="ARBA00023004"/>
    </source>
</evidence>
<keyword evidence="6" id="KW-0732">Signal</keyword>
<keyword evidence="8" id="KW-0406">Ion transport</keyword>
<evidence type="ECO:0000256" key="1">
    <source>
        <dbReference type="ARBA" id="ARBA00004571"/>
    </source>
</evidence>